<dbReference type="EMBL" id="KI925462">
    <property type="protein sequence ID" value="ETW77859.1"/>
    <property type="molecule type" value="Genomic_DNA"/>
</dbReference>
<dbReference type="InParanoid" id="W4JWN2"/>
<feature type="compositionally biased region" description="Basic and acidic residues" evidence="1">
    <location>
        <begin position="119"/>
        <end position="129"/>
    </location>
</feature>
<gene>
    <name evidence="2" type="ORF">HETIRDRAFT_453964</name>
</gene>
<dbReference type="HOGENOM" id="CLU_797075_0_0_1"/>
<accession>W4JWN2</accession>
<organism evidence="2 3">
    <name type="scientific">Heterobasidion irregulare (strain TC 32-1)</name>
    <dbReference type="NCBI Taxonomy" id="747525"/>
    <lineage>
        <taxon>Eukaryota</taxon>
        <taxon>Fungi</taxon>
        <taxon>Dikarya</taxon>
        <taxon>Basidiomycota</taxon>
        <taxon>Agaricomycotina</taxon>
        <taxon>Agaricomycetes</taxon>
        <taxon>Russulales</taxon>
        <taxon>Bondarzewiaceae</taxon>
        <taxon>Heterobasidion</taxon>
        <taxon>Heterobasidion annosum species complex</taxon>
    </lineage>
</organism>
<evidence type="ECO:0000313" key="2">
    <source>
        <dbReference type="EMBL" id="ETW77859.1"/>
    </source>
</evidence>
<feature type="region of interest" description="Disordered" evidence="1">
    <location>
        <begin position="20"/>
        <end position="193"/>
    </location>
</feature>
<evidence type="ECO:0000256" key="1">
    <source>
        <dbReference type="SAM" id="MobiDB-lite"/>
    </source>
</evidence>
<dbReference type="GeneID" id="20676453"/>
<dbReference type="KEGG" id="hir:HETIRDRAFT_453964"/>
<sequence length="348" mass="37722">MAKAVERIFTEIGDNSRVLAARNCPGRPPLSLLDPPFHPSRPICAPRLPHVLAPPARNGHPHPSSVLAARRPPGSTSGGDAPPLSSSPPRAYLGIGCQPPARPSSPTHSPSKISPRAILESRRLTDAGKQRQSLPAPAQRPSQFTPYARREPPPKPRIPIASAPSRQSVPNQSPLHVREKNPSSRTLAAPRLAVSAPRTPWTARFDGSWPSVGSTTTVTCHARFLPLRISAARARVIPEAWNQPKDAHTQFVVQDERQSLGDVDARQTWTPQDPRYSQSSRLQNRETSIAPAATVPAHQRRGPAGTWATRTRPRSMRRNSIAFAVVTATSHVVSRDATPGDAPNRAFP</sequence>
<evidence type="ECO:0000313" key="3">
    <source>
        <dbReference type="Proteomes" id="UP000030671"/>
    </source>
</evidence>
<dbReference type="RefSeq" id="XP_009549878.1">
    <property type="nucleotide sequence ID" value="XM_009551583.1"/>
</dbReference>
<dbReference type="Proteomes" id="UP000030671">
    <property type="component" value="Unassembled WGS sequence"/>
</dbReference>
<dbReference type="AlphaFoldDB" id="W4JWN2"/>
<keyword evidence="3" id="KW-1185">Reference proteome</keyword>
<name>W4JWN2_HETIT</name>
<reference evidence="2 3" key="1">
    <citation type="journal article" date="2012" name="New Phytol.">
        <title>Insight into trade-off between wood decay and parasitism from the genome of a fungal forest pathogen.</title>
        <authorList>
            <person name="Olson A."/>
            <person name="Aerts A."/>
            <person name="Asiegbu F."/>
            <person name="Belbahri L."/>
            <person name="Bouzid O."/>
            <person name="Broberg A."/>
            <person name="Canback B."/>
            <person name="Coutinho P.M."/>
            <person name="Cullen D."/>
            <person name="Dalman K."/>
            <person name="Deflorio G."/>
            <person name="van Diepen L.T."/>
            <person name="Dunand C."/>
            <person name="Duplessis S."/>
            <person name="Durling M."/>
            <person name="Gonthier P."/>
            <person name="Grimwood J."/>
            <person name="Fossdal C.G."/>
            <person name="Hansson D."/>
            <person name="Henrissat B."/>
            <person name="Hietala A."/>
            <person name="Himmelstrand K."/>
            <person name="Hoffmeister D."/>
            <person name="Hogberg N."/>
            <person name="James T.Y."/>
            <person name="Karlsson M."/>
            <person name="Kohler A."/>
            <person name="Kues U."/>
            <person name="Lee Y.H."/>
            <person name="Lin Y.C."/>
            <person name="Lind M."/>
            <person name="Lindquist E."/>
            <person name="Lombard V."/>
            <person name="Lucas S."/>
            <person name="Lunden K."/>
            <person name="Morin E."/>
            <person name="Murat C."/>
            <person name="Park J."/>
            <person name="Raffaello T."/>
            <person name="Rouze P."/>
            <person name="Salamov A."/>
            <person name="Schmutz J."/>
            <person name="Solheim H."/>
            <person name="Stahlberg J."/>
            <person name="Velez H."/>
            <person name="de Vries R.P."/>
            <person name="Wiebenga A."/>
            <person name="Woodward S."/>
            <person name="Yakovlev I."/>
            <person name="Garbelotto M."/>
            <person name="Martin F."/>
            <person name="Grigoriev I.V."/>
            <person name="Stenlid J."/>
        </authorList>
    </citation>
    <scope>NUCLEOTIDE SEQUENCE [LARGE SCALE GENOMIC DNA]</scope>
    <source>
        <strain evidence="2 3">TC 32-1</strain>
    </source>
</reference>
<proteinExistence type="predicted"/>
<protein>
    <submittedName>
        <fullName evidence="2">Uncharacterized protein</fullName>
    </submittedName>
</protein>